<dbReference type="GO" id="GO:0003729">
    <property type="term" value="F:mRNA binding"/>
    <property type="evidence" value="ECO:0007669"/>
    <property type="project" value="TreeGrafter"/>
</dbReference>
<name>A0AAN6VIW0_9PEZI</name>
<dbReference type="CDD" id="cd21134">
    <property type="entry name" value="YTH"/>
    <property type="match status" value="1"/>
</dbReference>
<reference evidence="4" key="1">
    <citation type="journal article" date="2023" name="Mol. Phylogenet. Evol.">
        <title>Genome-scale phylogeny and comparative genomics of the fungal order Sordariales.</title>
        <authorList>
            <person name="Hensen N."/>
            <person name="Bonometti L."/>
            <person name="Westerberg I."/>
            <person name="Brannstrom I.O."/>
            <person name="Guillou S."/>
            <person name="Cros-Aarteil S."/>
            <person name="Calhoun S."/>
            <person name="Haridas S."/>
            <person name="Kuo A."/>
            <person name="Mondo S."/>
            <person name="Pangilinan J."/>
            <person name="Riley R."/>
            <person name="LaButti K."/>
            <person name="Andreopoulos B."/>
            <person name="Lipzen A."/>
            <person name="Chen C."/>
            <person name="Yan M."/>
            <person name="Daum C."/>
            <person name="Ng V."/>
            <person name="Clum A."/>
            <person name="Steindorff A."/>
            <person name="Ohm R.A."/>
            <person name="Martin F."/>
            <person name="Silar P."/>
            <person name="Natvig D.O."/>
            <person name="Lalanne C."/>
            <person name="Gautier V."/>
            <person name="Ament-Velasquez S.L."/>
            <person name="Kruys A."/>
            <person name="Hutchinson M.I."/>
            <person name="Powell A.J."/>
            <person name="Barry K."/>
            <person name="Miller A.N."/>
            <person name="Grigoriev I.V."/>
            <person name="Debuchy R."/>
            <person name="Gladieux P."/>
            <person name="Hiltunen Thoren M."/>
            <person name="Johannesson H."/>
        </authorList>
    </citation>
    <scope>NUCLEOTIDE SEQUENCE</scope>
    <source>
        <strain evidence="4">CBS 538.74</strain>
    </source>
</reference>
<evidence type="ECO:0000256" key="1">
    <source>
        <dbReference type="SAM" id="Coils"/>
    </source>
</evidence>
<keyword evidence="1" id="KW-0175">Coiled coil</keyword>
<dbReference type="GO" id="GO:0000398">
    <property type="term" value="P:mRNA splicing, via spliceosome"/>
    <property type="evidence" value="ECO:0007669"/>
    <property type="project" value="TreeGrafter"/>
</dbReference>
<feature type="domain" description="YTH" evidence="3">
    <location>
        <begin position="315"/>
        <end position="464"/>
    </location>
</feature>
<feature type="coiled-coil region" evidence="1">
    <location>
        <begin position="175"/>
        <end position="204"/>
    </location>
</feature>
<feature type="region of interest" description="Disordered" evidence="2">
    <location>
        <begin position="24"/>
        <end position="58"/>
    </location>
</feature>
<feature type="region of interest" description="Disordered" evidence="2">
    <location>
        <begin position="463"/>
        <end position="502"/>
    </location>
</feature>
<protein>
    <recommendedName>
        <fullName evidence="3">YTH domain-containing protein</fullName>
    </recommendedName>
</protein>
<dbReference type="PANTHER" id="PTHR12357">
    <property type="entry name" value="YTH YT521-B HOMOLOGY DOMAIN-CONTAINING"/>
    <property type="match status" value="1"/>
</dbReference>
<keyword evidence="5" id="KW-1185">Reference proteome</keyword>
<feature type="region of interest" description="Disordered" evidence="2">
    <location>
        <begin position="216"/>
        <end position="360"/>
    </location>
</feature>
<dbReference type="EMBL" id="MU856994">
    <property type="protein sequence ID" value="KAK4151924.1"/>
    <property type="molecule type" value="Genomic_DNA"/>
</dbReference>
<feature type="compositionally biased region" description="Basic and acidic residues" evidence="2">
    <location>
        <begin position="245"/>
        <end position="270"/>
    </location>
</feature>
<feature type="compositionally biased region" description="Low complexity" evidence="2">
    <location>
        <begin position="70"/>
        <end position="105"/>
    </location>
</feature>
<dbReference type="GO" id="GO:1990247">
    <property type="term" value="F:N6-methyladenosine-containing RNA reader activity"/>
    <property type="evidence" value="ECO:0007669"/>
    <property type="project" value="TreeGrafter"/>
</dbReference>
<dbReference type="InterPro" id="IPR045168">
    <property type="entry name" value="YTH_prot"/>
</dbReference>
<evidence type="ECO:0000259" key="3">
    <source>
        <dbReference type="PROSITE" id="PS50882"/>
    </source>
</evidence>
<feature type="region of interest" description="Disordered" evidence="2">
    <location>
        <begin position="70"/>
        <end position="143"/>
    </location>
</feature>
<dbReference type="Proteomes" id="UP001302745">
    <property type="component" value="Unassembled WGS sequence"/>
</dbReference>
<feature type="compositionally biased region" description="Basic and acidic residues" evidence="2">
    <location>
        <begin position="326"/>
        <end position="351"/>
    </location>
</feature>
<dbReference type="InterPro" id="IPR007275">
    <property type="entry name" value="YTH_domain"/>
</dbReference>
<feature type="compositionally biased region" description="Basic residues" evidence="2">
    <location>
        <begin position="25"/>
        <end position="34"/>
    </location>
</feature>
<evidence type="ECO:0000313" key="4">
    <source>
        <dbReference type="EMBL" id="KAK4151924.1"/>
    </source>
</evidence>
<evidence type="ECO:0000256" key="2">
    <source>
        <dbReference type="SAM" id="MobiDB-lite"/>
    </source>
</evidence>
<dbReference type="PANTHER" id="PTHR12357:SF3">
    <property type="entry name" value="YTH DOMAIN-CONTAINING PROTEIN 1"/>
    <property type="match status" value="1"/>
</dbReference>
<dbReference type="Pfam" id="PF04146">
    <property type="entry name" value="YTH"/>
    <property type="match status" value="1"/>
</dbReference>
<dbReference type="PROSITE" id="PS50882">
    <property type="entry name" value="YTH"/>
    <property type="match status" value="1"/>
</dbReference>
<organism evidence="4 5">
    <name type="scientific">Chaetomidium leptoderma</name>
    <dbReference type="NCBI Taxonomy" id="669021"/>
    <lineage>
        <taxon>Eukaryota</taxon>
        <taxon>Fungi</taxon>
        <taxon>Dikarya</taxon>
        <taxon>Ascomycota</taxon>
        <taxon>Pezizomycotina</taxon>
        <taxon>Sordariomycetes</taxon>
        <taxon>Sordariomycetidae</taxon>
        <taxon>Sordariales</taxon>
        <taxon>Chaetomiaceae</taxon>
        <taxon>Chaetomidium</taxon>
    </lineage>
</organism>
<gene>
    <name evidence="4" type="ORF">C8A00DRAFT_44934</name>
</gene>
<sequence length="502" mass="55915">MSGTSQAPKIGLDARTAALKEKLLRGRSRSHTQRVKPPASFVPHEVPQPPMLPSLPADANDIAALISSISSAAASETQDPSSTSTPSCDPTTQQKPPTRPTAPAAERFPLPPKPAPKISIAIPVTGAAKGKQAQQPDSKISPKDAFTRLLNQTPDLKDFLEMTDYYNVEARTRKLDRFRRAKALAAEKLRIEEEERMLMAEEELEMGLQRSTMARFTSAVPSAPSGPETNSLPTPVTRVPATIKGESKDTPDVKSTKRAHDGEDNTEARQGKVPRLEAPPPPPPRARDTDKKEHDRREDVRDARRDSRYHRSPSPQPRFYADDEYEDRRKPGRYKADDGHHFGSGRRRESGQHGSYPVRVDLGHRGDTRFFILKSFNEENVLRCMEDARMASAPSPDTPRPTFVKGIHWDTSDPFRVQWLSKTAVEFYRIGHLKNPYNEHLPVLVGKDGQEIEEECGAELLREMEAGGGGSGDRTRRVGRPGGYGSYRGRRFGLREGSVERR</sequence>
<comment type="caution">
    <text evidence="4">The sequence shown here is derived from an EMBL/GenBank/DDBJ whole genome shotgun (WGS) entry which is preliminary data.</text>
</comment>
<accession>A0AAN6VIW0</accession>
<reference evidence="4" key="2">
    <citation type="submission" date="2023-05" db="EMBL/GenBank/DDBJ databases">
        <authorList>
            <consortium name="Lawrence Berkeley National Laboratory"/>
            <person name="Steindorff A."/>
            <person name="Hensen N."/>
            <person name="Bonometti L."/>
            <person name="Westerberg I."/>
            <person name="Brannstrom I.O."/>
            <person name="Guillou S."/>
            <person name="Cros-Aarteil S."/>
            <person name="Calhoun S."/>
            <person name="Haridas S."/>
            <person name="Kuo A."/>
            <person name="Mondo S."/>
            <person name="Pangilinan J."/>
            <person name="Riley R."/>
            <person name="Labutti K."/>
            <person name="Andreopoulos B."/>
            <person name="Lipzen A."/>
            <person name="Chen C."/>
            <person name="Yanf M."/>
            <person name="Daum C."/>
            <person name="Ng V."/>
            <person name="Clum A."/>
            <person name="Ohm R."/>
            <person name="Martin F."/>
            <person name="Silar P."/>
            <person name="Natvig D."/>
            <person name="Lalanne C."/>
            <person name="Gautier V."/>
            <person name="Ament-Velasquez S.L."/>
            <person name="Kruys A."/>
            <person name="Hutchinson M.I."/>
            <person name="Powell A.J."/>
            <person name="Barry K."/>
            <person name="Miller A.N."/>
            <person name="Grigoriev I.V."/>
            <person name="Debuchy R."/>
            <person name="Gladieux P."/>
            <person name="Thoren M.H."/>
            <person name="Johannesson H."/>
        </authorList>
    </citation>
    <scope>NUCLEOTIDE SEQUENCE</scope>
    <source>
        <strain evidence="4">CBS 538.74</strain>
    </source>
</reference>
<proteinExistence type="predicted"/>
<dbReference type="AlphaFoldDB" id="A0AAN6VIW0"/>
<evidence type="ECO:0000313" key="5">
    <source>
        <dbReference type="Proteomes" id="UP001302745"/>
    </source>
</evidence>
<dbReference type="GO" id="GO:0005654">
    <property type="term" value="C:nucleoplasm"/>
    <property type="evidence" value="ECO:0007669"/>
    <property type="project" value="TreeGrafter"/>
</dbReference>
<dbReference type="Gene3D" id="3.10.590.10">
    <property type="entry name" value="ph1033 like domains"/>
    <property type="match status" value="1"/>
</dbReference>
<feature type="compositionally biased region" description="Basic and acidic residues" evidence="2">
    <location>
        <begin position="285"/>
        <end position="306"/>
    </location>
</feature>
<feature type="compositionally biased region" description="Basic and acidic residues" evidence="2">
    <location>
        <begin position="493"/>
        <end position="502"/>
    </location>
</feature>
<dbReference type="GO" id="GO:0000381">
    <property type="term" value="P:regulation of alternative mRNA splicing, via spliceosome"/>
    <property type="evidence" value="ECO:0007669"/>
    <property type="project" value="TreeGrafter"/>
</dbReference>